<proteinExistence type="predicted"/>
<dbReference type="EMBL" id="PKGS01000004">
    <property type="protein sequence ID" value="PKZ16485.1"/>
    <property type="molecule type" value="Genomic_DNA"/>
</dbReference>
<dbReference type="AlphaFoldDB" id="A0A2I1M8M2"/>
<keyword evidence="1" id="KW-0812">Transmembrane</keyword>
<protein>
    <submittedName>
        <fullName evidence="2">Uncharacterized protein</fullName>
    </submittedName>
</protein>
<keyword evidence="3" id="KW-1185">Reference proteome</keyword>
<dbReference type="Proteomes" id="UP000234335">
    <property type="component" value="Unassembled WGS sequence"/>
</dbReference>
<keyword evidence="1" id="KW-1133">Transmembrane helix</keyword>
<accession>A0A2I1M8M2</accession>
<sequence length="84" mass="10345">MKELKFILNQMWYKDHFMYVIVILNSIINGVLQFIWIFAPAYVIDNKDKKLDFFYSIFYKIIYPNVFNEILKLVLNWQLQDENE</sequence>
<name>A0A2I1M8M2_9FIRM</name>
<feature type="transmembrane region" description="Helical" evidence="1">
    <location>
        <begin position="17"/>
        <end position="44"/>
    </location>
</feature>
<evidence type="ECO:0000256" key="1">
    <source>
        <dbReference type="SAM" id="Phobius"/>
    </source>
</evidence>
<evidence type="ECO:0000313" key="3">
    <source>
        <dbReference type="Proteomes" id="UP000234335"/>
    </source>
</evidence>
<evidence type="ECO:0000313" key="2">
    <source>
        <dbReference type="EMBL" id="PKZ16485.1"/>
    </source>
</evidence>
<keyword evidence="1" id="KW-0472">Membrane</keyword>
<comment type="caution">
    <text evidence="2">The sequence shown here is derived from an EMBL/GenBank/DDBJ whole genome shotgun (WGS) entry which is preliminary data.</text>
</comment>
<gene>
    <name evidence="2" type="ORF">CYJ34_06640</name>
</gene>
<organism evidence="2 3">
    <name type="scientific">Anaerococcus octavius</name>
    <dbReference type="NCBI Taxonomy" id="54007"/>
    <lineage>
        <taxon>Bacteria</taxon>
        <taxon>Bacillati</taxon>
        <taxon>Bacillota</taxon>
        <taxon>Tissierellia</taxon>
        <taxon>Tissierellales</taxon>
        <taxon>Peptoniphilaceae</taxon>
        <taxon>Anaerococcus</taxon>
    </lineage>
</organism>
<reference evidence="2 3" key="1">
    <citation type="submission" date="2017-12" db="EMBL/GenBank/DDBJ databases">
        <title>Phylogenetic diversity of female urinary microbiome.</title>
        <authorList>
            <person name="Thomas-White K."/>
            <person name="Wolfe A.J."/>
        </authorList>
    </citation>
    <scope>NUCLEOTIDE SEQUENCE [LARGE SCALE GENOMIC DNA]</scope>
    <source>
        <strain evidence="2 3">UMB0119</strain>
    </source>
</reference>